<feature type="signal peptide" evidence="2">
    <location>
        <begin position="1"/>
        <end position="23"/>
    </location>
</feature>
<feature type="compositionally biased region" description="Basic residues" evidence="1">
    <location>
        <begin position="260"/>
        <end position="270"/>
    </location>
</feature>
<dbReference type="VEuPathDB" id="PiroplasmaDB:BOVATA_028690"/>
<feature type="region of interest" description="Disordered" evidence="1">
    <location>
        <begin position="227"/>
        <end position="270"/>
    </location>
</feature>
<proteinExistence type="predicted"/>
<dbReference type="OrthoDB" id="361478at2759"/>
<sequence>MKSYTAHLAGIVLVAHSIFPAMARINVSHSSTMAPSFLVSESDIERVDRMAGVVLAEMSNLHDDVIDAVAQRMLSFLETQGLNYEDPEHINTIISLMETVNETQPGQKKGSKFLDELKQMAIKAWHTTKKAAASTVKELLLRCIKEFLKVGVRQALPPLAKINEKAMLALPLNIRVALSPIAYNMWLNLFRRAKLAIPADFKIESFVCKNNSKEKCDEIIKQVKDSLSQMNKKPVKEIDDIETGDDNDTFDFDEEDKRAKPAKRKSEKNL</sequence>
<organism evidence="3 4">
    <name type="scientific">Babesia ovata</name>
    <dbReference type="NCBI Taxonomy" id="189622"/>
    <lineage>
        <taxon>Eukaryota</taxon>
        <taxon>Sar</taxon>
        <taxon>Alveolata</taxon>
        <taxon>Apicomplexa</taxon>
        <taxon>Aconoidasida</taxon>
        <taxon>Piroplasmida</taxon>
        <taxon>Babesiidae</taxon>
        <taxon>Babesia</taxon>
    </lineage>
</organism>
<feature type="chain" id="PRO_5014183253" evidence="2">
    <location>
        <begin position="24"/>
        <end position="270"/>
    </location>
</feature>
<keyword evidence="4" id="KW-1185">Reference proteome</keyword>
<protein>
    <submittedName>
        <fullName evidence="3">Glutamyl-tRNA amidotransferase subunit E, putative</fullName>
    </submittedName>
</protein>
<feature type="compositionally biased region" description="Acidic residues" evidence="1">
    <location>
        <begin position="239"/>
        <end position="254"/>
    </location>
</feature>
<accession>A0A2H6KEF8</accession>
<dbReference type="EMBL" id="BDSA01000003">
    <property type="protein sequence ID" value="GBE61376.1"/>
    <property type="molecule type" value="Genomic_DNA"/>
</dbReference>
<gene>
    <name evidence="3" type="ORF">BOVATA_028690</name>
</gene>
<dbReference type="AlphaFoldDB" id="A0A2H6KEF8"/>
<evidence type="ECO:0000313" key="3">
    <source>
        <dbReference type="EMBL" id="GBE61376.1"/>
    </source>
</evidence>
<reference evidence="3 4" key="1">
    <citation type="journal article" date="2017" name="BMC Genomics">
        <title>Whole-genome assembly of Babesia ovata and comparative genomics between closely related pathogens.</title>
        <authorList>
            <person name="Yamagishi J."/>
            <person name="Asada M."/>
            <person name="Hakimi H."/>
            <person name="Tanaka T.Q."/>
            <person name="Sugimoto C."/>
            <person name="Kawazu S."/>
        </authorList>
    </citation>
    <scope>NUCLEOTIDE SEQUENCE [LARGE SCALE GENOMIC DNA]</scope>
    <source>
        <strain evidence="3 4">Miyake</strain>
    </source>
</reference>
<keyword evidence="3" id="KW-0808">Transferase</keyword>
<dbReference type="GO" id="GO:0016740">
    <property type="term" value="F:transferase activity"/>
    <property type="evidence" value="ECO:0007669"/>
    <property type="project" value="UniProtKB-KW"/>
</dbReference>
<name>A0A2H6KEF8_9APIC</name>
<evidence type="ECO:0000256" key="1">
    <source>
        <dbReference type="SAM" id="MobiDB-lite"/>
    </source>
</evidence>
<dbReference type="RefSeq" id="XP_028867619.1">
    <property type="nucleotide sequence ID" value="XM_029011786.1"/>
</dbReference>
<evidence type="ECO:0000313" key="4">
    <source>
        <dbReference type="Proteomes" id="UP000236319"/>
    </source>
</evidence>
<keyword evidence="2" id="KW-0732">Signal</keyword>
<dbReference type="GeneID" id="39875146"/>
<comment type="caution">
    <text evidence="3">The sequence shown here is derived from an EMBL/GenBank/DDBJ whole genome shotgun (WGS) entry which is preliminary data.</text>
</comment>
<dbReference type="Proteomes" id="UP000236319">
    <property type="component" value="Unassembled WGS sequence"/>
</dbReference>
<evidence type="ECO:0000256" key="2">
    <source>
        <dbReference type="SAM" id="SignalP"/>
    </source>
</evidence>